<dbReference type="OrthoDB" id="6073372at2759"/>
<dbReference type="GO" id="GO:0005739">
    <property type="term" value="C:mitochondrion"/>
    <property type="evidence" value="ECO:0007669"/>
    <property type="project" value="InterPro"/>
</dbReference>
<gene>
    <name evidence="4" type="primary">ptcd2</name>
</gene>
<protein>
    <recommendedName>
        <fullName evidence="2">Pentatricopeptide repeat-containing protein 2, mitochondrial</fullName>
    </recommendedName>
</protein>
<dbReference type="PROSITE" id="PS51375">
    <property type="entry name" value="PPR"/>
    <property type="match status" value="1"/>
</dbReference>
<evidence type="ECO:0000313" key="5">
    <source>
        <dbReference type="Proteomes" id="UP000472267"/>
    </source>
</evidence>
<dbReference type="RefSeq" id="XP_029941365.1">
    <property type="nucleotide sequence ID" value="XM_030085505.1"/>
</dbReference>
<dbReference type="Gene3D" id="1.25.40.10">
    <property type="entry name" value="Tetratricopeptide repeat domain"/>
    <property type="match status" value="1"/>
</dbReference>
<name>A0A672HK43_SALFA</name>
<dbReference type="InParanoid" id="A0A672HK43"/>
<comment type="similarity">
    <text evidence="1">Belongs to the PTCD2 family.</text>
</comment>
<reference evidence="4" key="1">
    <citation type="submission" date="2025-08" db="UniProtKB">
        <authorList>
            <consortium name="Ensembl"/>
        </authorList>
    </citation>
    <scope>IDENTIFICATION</scope>
</reference>
<dbReference type="CTD" id="79810"/>
<dbReference type="PANTHER" id="PTHR14700:SF0">
    <property type="entry name" value="PENTATRICOPEPTIDE REPEAT-CONTAINING PROTEIN 2, MITOCHONDRIAL"/>
    <property type="match status" value="1"/>
</dbReference>
<proteinExistence type="inferred from homology"/>
<dbReference type="InterPro" id="IPR011990">
    <property type="entry name" value="TPR-like_helical_dom_sf"/>
</dbReference>
<evidence type="ECO:0000313" key="4">
    <source>
        <dbReference type="Ensembl" id="ENSSFAP00005029586.1"/>
    </source>
</evidence>
<dbReference type="GO" id="GO:0003723">
    <property type="term" value="F:RNA binding"/>
    <property type="evidence" value="ECO:0007669"/>
    <property type="project" value="TreeGrafter"/>
</dbReference>
<accession>A0A672HK43</accession>
<dbReference type="PANTHER" id="PTHR14700">
    <property type="entry name" value="PENTATRICOPEPTIDE REPEAT-CONTAINING PROTEIN 2, MITOCHONDRIAL"/>
    <property type="match status" value="1"/>
</dbReference>
<evidence type="ECO:0000256" key="1">
    <source>
        <dbReference type="ARBA" id="ARBA00008677"/>
    </source>
</evidence>
<dbReference type="InterPro" id="IPR002885">
    <property type="entry name" value="PPR_rpt"/>
</dbReference>
<keyword evidence="5" id="KW-1185">Reference proteome</keyword>
<dbReference type="InterPro" id="IPR034629">
    <property type="entry name" value="PTCD2"/>
</dbReference>
<sequence length="381" mass="43154">MALGRLGKCCRSLLHDTSKRVFCGVLQPAGLEGCLGAKRHLLSEDVVKLQDFQQKKLAVAHRAAGSEGSFIELFNQKMQRNELILRDELKLLLHLCQSSEDMQIARDAIYRYHSENRNLMYGDFKFGPLFMRLCYELGLEGMAAATLTDETMKGFFNDTTSFNIAVDMLFLKGSYETALEVLKTMRNQGISFNKDTVTLATATCYKQNTAESYGICTALIEEQQTKGNFIPRHAYCFAVALALRRSDLQKAQLLFSHIMNTDSRLCQNFKVVLLVMSGAIQDALSILSAAKSPNSPYFVKKPEFSQEVVDLLLLRSERKPILKTVEQIVAQLEQSDQVTQLTLDDMLCRTPTGRRKQEPIIEERRRSRRTLRPLNSTLISE</sequence>
<feature type="repeat" description="PPR" evidence="3">
    <location>
        <begin position="158"/>
        <end position="192"/>
    </location>
</feature>
<dbReference type="GO" id="GO:0050684">
    <property type="term" value="P:regulation of mRNA processing"/>
    <property type="evidence" value="ECO:0007669"/>
    <property type="project" value="InterPro"/>
</dbReference>
<dbReference type="Proteomes" id="UP000472267">
    <property type="component" value="Unassembled WGS sequence"/>
</dbReference>
<evidence type="ECO:0000256" key="3">
    <source>
        <dbReference type="PROSITE-ProRule" id="PRU00708"/>
    </source>
</evidence>
<dbReference type="OMA" id="KFYCSQI"/>
<dbReference type="AlphaFoldDB" id="A0A672HK43"/>
<dbReference type="GO" id="GO:0007005">
    <property type="term" value="P:mitochondrion organization"/>
    <property type="evidence" value="ECO:0007669"/>
    <property type="project" value="TreeGrafter"/>
</dbReference>
<organism evidence="4 5">
    <name type="scientific">Salarias fasciatus</name>
    <name type="common">Jewelled blenny</name>
    <name type="synonym">Blennius fasciatus</name>
    <dbReference type="NCBI Taxonomy" id="181472"/>
    <lineage>
        <taxon>Eukaryota</taxon>
        <taxon>Metazoa</taxon>
        <taxon>Chordata</taxon>
        <taxon>Craniata</taxon>
        <taxon>Vertebrata</taxon>
        <taxon>Euteleostomi</taxon>
        <taxon>Actinopterygii</taxon>
        <taxon>Neopterygii</taxon>
        <taxon>Teleostei</taxon>
        <taxon>Neoteleostei</taxon>
        <taxon>Acanthomorphata</taxon>
        <taxon>Ovalentaria</taxon>
        <taxon>Blenniimorphae</taxon>
        <taxon>Blenniiformes</taxon>
        <taxon>Blennioidei</taxon>
        <taxon>Blenniidae</taxon>
        <taxon>Salariinae</taxon>
        <taxon>Salarias</taxon>
    </lineage>
</organism>
<dbReference type="GeneID" id="115383330"/>
<dbReference type="Ensembl" id="ENSSFAT00005030675.1">
    <property type="protein sequence ID" value="ENSSFAP00005029586.1"/>
    <property type="gene ID" value="ENSSFAG00005015034.1"/>
</dbReference>
<reference evidence="4" key="2">
    <citation type="submission" date="2025-09" db="UniProtKB">
        <authorList>
            <consortium name="Ensembl"/>
        </authorList>
    </citation>
    <scope>IDENTIFICATION</scope>
</reference>
<evidence type="ECO:0000256" key="2">
    <source>
        <dbReference type="ARBA" id="ARBA00014675"/>
    </source>
</evidence>
<dbReference type="FunCoup" id="A0A672HK43">
    <property type="interactions" value="860"/>
</dbReference>